<evidence type="ECO:0000259" key="13">
    <source>
        <dbReference type="PROSITE" id="PS50006"/>
    </source>
</evidence>
<dbReference type="Proteomes" id="UP000032702">
    <property type="component" value="Unassembled WGS sequence"/>
</dbReference>
<dbReference type="SUPFAM" id="SSF55073">
    <property type="entry name" value="Nucleotide cyclase"/>
    <property type="match status" value="1"/>
</dbReference>
<proteinExistence type="predicted"/>
<evidence type="ECO:0000256" key="7">
    <source>
        <dbReference type="ARBA" id="ARBA00023012"/>
    </source>
</evidence>
<protein>
    <submittedName>
        <fullName evidence="15">Sigma-54 dependent DNA-binding response regulator</fullName>
    </submittedName>
</protein>
<evidence type="ECO:0000256" key="2">
    <source>
        <dbReference type="ARBA" id="ARBA00022490"/>
    </source>
</evidence>
<dbReference type="GO" id="GO:0005524">
    <property type="term" value="F:ATP binding"/>
    <property type="evidence" value="ECO:0007669"/>
    <property type="project" value="UniProtKB-KW"/>
</dbReference>
<organism evidence="15 16">
    <name type="scientific">Stigmatella aurantiaca (strain DW4/3-1)</name>
    <dbReference type="NCBI Taxonomy" id="378806"/>
    <lineage>
        <taxon>Bacteria</taxon>
        <taxon>Pseudomonadati</taxon>
        <taxon>Myxococcota</taxon>
        <taxon>Myxococcia</taxon>
        <taxon>Myxococcales</taxon>
        <taxon>Cystobacterineae</taxon>
        <taxon>Archangiaceae</taxon>
        <taxon>Stigmatella</taxon>
    </lineage>
</organism>
<evidence type="ECO:0000256" key="1">
    <source>
        <dbReference type="ARBA" id="ARBA00004496"/>
    </source>
</evidence>
<dbReference type="InterPro" id="IPR029787">
    <property type="entry name" value="Nucleotide_cyclase"/>
</dbReference>
<evidence type="ECO:0000313" key="15">
    <source>
        <dbReference type="EMBL" id="EAU67215.1"/>
    </source>
</evidence>
<evidence type="ECO:0000256" key="4">
    <source>
        <dbReference type="ARBA" id="ARBA00022553"/>
    </source>
</evidence>
<dbReference type="InterPro" id="IPR008984">
    <property type="entry name" value="SMAD_FHA_dom_sf"/>
</dbReference>
<evidence type="ECO:0000256" key="5">
    <source>
        <dbReference type="ARBA" id="ARBA00022741"/>
    </source>
</evidence>
<dbReference type="Pfam" id="PF25601">
    <property type="entry name" value="AAA_lid_14"/>
    <property type="match status" value="1"/>
</dbReference>
<dbReference type="GO" id="GO:0000160">
    <property type="term" value="P:phosphorelay signal transduction system"/>
    <property type="evidence" value="ECO:0007669"/>
    <property type="project" value="UniProtKB-KW"/>
</dbReference>
<dbReference type="SUPFAM" id="SSF49879">
    <property type="entry name" value="SMAD/FHA domain"/>
    <property type="match status" value="1"/>
</dbReference>
<dbReference type="InterPro" id="IPR058031">
    <property type="entry name" value="AAA_lid_NorR"/>
</dbReference>
<dbReference type="PROSITE" id="PS50045">
    <property type="entry name" value="SIGMA54_INTERACT_4"/>
    <property type="match status" value="1"/>
</dbReference>
<dbReference type="PANTHER" id="PTHR32071">
    <property type="entry name" value="TRANSCRIPTIONAL REGULATORY PROTEIN"/>
    <property type="match status" value="1"/>
</dbReference>
<feature type="region of interest" description="Disordered" evidence="12">
    <location>
        <begin position="548"/>
        <end position="569"/>
    </location>
</feature>
<feature type="domain" description="FHA" evidence="13">
    <location>
        <begin position="82"/>
        <end position="131"/>
    </location>
</feature>
<evidence type="ECO:0000256" key="3">
    <source>
        <dbReference type="ARBA" id="ARBA00022491"/>
    </source>
</evidence>
<dbReference type="GO" id="GO:0043565">
    <property type="term" value="F:sequence-specific DNA binding"/>
    <property type="evidence" value="ECO:0007669"/>
    <property type="project" value="InterPro"/>
</dbReference>
<dbReference type="SUPFAM" id="SSF46689">
    <property type="entry name" value="Homeodomain-like"/>
    <property type="match status" value="1"/>
</dbReference>
<dbReference type="InterPro" id="IPR027417">
    <property type="entry name" value="P-loop_NTPase"/>
</dbReference>
<comment type="subcellular location">
    <subcellularLocation>
        <location evidence="1">Cytoplasm</location>
    </subcellularLocation>
</comment>
<dbReference type="PANTHER" id="PTHR32071:SF95">
    <property type="entry name" value="DNA-BINDING TRANSCRIPTIONAL REGULATOR NTRC"/>
    <property type="match status" value="1"/>
</dbReference>
<dbReference type="SUPFAM" id="SSF52540">
    <property type="entry name" value="P-loop containing nucleoside triphosphate hydrolases"/>
    <property type="match status" value="1"/>
</dbReference>
<evidence type="ECO:0000256" key="8">
    <source>
        <dbReference type="ARBA" id="ARBA00023015"/>
    </source>
</evidence>
<evidence type="ECO:0000256" key="11">
    <source>
        <dbReference type="ARBA" id="ARBA00023163"/>
    </source>
</evidence>
<dbReference type="GO" id="GO:0005737">
    <property type="term" value="C:cytoplasm"/>
    <property type="evidence" value="ECO:0007669"/>
    <property type="project" value="UniProtKB-SubCell"/>
</dbReference>
<dbReference type="PROSITE" id="PS50006">
    <property type="entry name" value="FHA_DOMAIN"/>
    <property type="match status" value="1"/>
</dbReference>
<dbReference type="SMART" id="SM00382">
    <property type="entry name" value="AAA"/>
    <property type="match status" value="1"/>
</dbReference>
<dbReference type="Gene3D" id="3.40.50.300">
    <property type="entry name" value="P-loop containing nucleotide triphosphate hydrolases"/>
    <property type="match status" value="1"/>
</dbReference>
<dbReference type="InterPro" id="IPR043128">
    <property type="entry name" value="Rev_trsase/Diguanyl_cyclase"/>
</dbReference>
<keyword evidence="5" id="KW-0547">Nucleotide-binding</keyword>
<keyword evidence="11" id="KW-0804">Transcription</keyword>
<dbReference type="GO" id="GO:0006355">
    <property type="term" value="P:regulation of DNA-templated transcription"/>
    <property type="evidence" value="ECO:0007669"/>
    <property type="project" value="InterPro"/>
</dbReference>
<dbReference type="CDD" id="cd00060">
    <property type="entry name" value="FHA"/>
    <property type="match status" value="1"/>
</dbReference>
<dbReference type="InterPro" id="IPR025943">
    <property type="entry name" value="Sigma_54_int_dom_ATP-bd_2"/>
</dbReference>
<evidence type="ECO:0000259" key="14">
    <source>
        <dbReference type="PROSITE" id="PS50045"/>
    </source>
</evidence>
<dbReference type="Gene3D" id="1.10.8.60">
    <property type="match status" value="1"/>
</dbReference>
<evidence type="ECO:0000256" key="6">
    <source>
        <dbReference type="ARBA" id="ARBA00022840"/>
    </source>
</evidence>
<dbReference type="Pfam" id="PF00498">
    <property type="entry name" value="FHA"/>
    <property type="match status" value="1"/>
</dbReference>
<evidence type="ECO:0000256" key="10">
    <source>
        <dbReference type="ARBA" id="ARBA00023159"/>
    </source>
</evidence>
<evidence type="ECO:0000256" key="12">
    <source>
        <dbReference type="SAM" id="MobiDB-lite"/>
    </source>
</evidence>
<dbReference type="SMART" id="SM00240">
    <property type="entry name" value="FHA"/>
    <property type="match status" value="1"/>
</dbReference>
<dbReference type="InterPro" id="IPR025944">
    <property type="entry name" value="Sigma_54_int_dom_CS"/>
</dbReference>
<dbReference type="Gene3D" id="3.30.70.270">
    <property type="match status" value="1"/>
</dbReference>
<dbReference type="FunFam" id="3.40.50.300:FF:000006">
    <property type="entry name" value="DNA-binding transcriptional regulator NtrC"/>
    <property type="match status" value="1"/>
</dbReference>
<dbReference type="PROSITE" id="PS00688">
    <property type="entry name" value="SIGMA54_INTERACT_3"/>
    <property type="match status" value="1"/>
</dbReference>
<dbReference type="Gene3D" id="1.10.10.60">
    <property type="entry name" value="Homeodomain-like"/>
    <property type="match status" value="1"/>
</dbReference>
<sequence>MQLWHAWLIAGRARGGHCMDGGPMEGFGQPMSKASEVGVSTAVNDVGQAPRRGHPPELEGAYLLVFENDSSRIVRLPGTGEVLVGRGETAQLRLQDGAVSRSHARFVLKEDEAHLVDLGSQNGTAVNGERIQAPRLMLSGDIITLCGVTLVFHGPSRSRTRRPLLTLGAFRQRIEEELERAARYERAFSLVSLVCPQGLEDEAAEGLMGQLRLMDVVGRAGGGQLLVLLPEVGAEGAGAVVTRLLRESGRAQWRAGLACYPSDGCDVDTLLSGARAAAGAATEGQAAAVAQTFKLLRVGEASVVVADPAMLRLYALIARLAKADLPVLVLGETGTGKELAASALHHWSSRAGAPLVALNCAAFQENLVESELFGHEKGAFSGAVSRKTGLLEAADGGTLFLDEVGELSLAVQAKLLRVLDTQRFTRVGDTRERAINIRLVGATNRDLEQEVKAGRFRQDLYFRLGAARLCLPPLRDRKLELPLLSQSFLDEACRKVGRARMTITPGALELLSAHLWPGNVRELKNLMDFVAAGTSGEVLAPEDLWDSLGPAAPEGAKDEEGGAKEGAADAVQGFRPIEEEIRHLERSRMQAALVASGGNKTRAAELIRMPLRTFLAKLKRYTAADPSFTPGSPSREG</sequence>
<dbReference type="AlphaFoldDB" id="Q094N1"/>
<gene>
    <name evidence="15" type="ORF">STIAU_5775</name>
</gene>
<reference evidence="15 16" key="1">
    <citation type="submission" date="2006-04" db="EMBL/GenBank/DDBJ databases">
        <authorList>
            <person name="Nierman W.C."/>
        </authorList>
    </citation>
    <scope>NUCLEOTIDE SEQUENCE [LARGE SCALE GENOMIC DNA]</scope>
    <source>
        <strain evidence="15 16">DW4/3-1</strain>
    </source>
</reference>
<keyword evidence="7" id="KW-0902">Two-component regulatory system</keyword>
<dbReference type="InterPro" id="IPR009057">
    <property type="entry name" value="Homeodomain-like_sf"/>
</dbReference>
<keyword evidence="9 15" id="KW-0238">DNA-binding</keyword>
<dbReference type="InterPro" id="IPR000253">
    <property type="entry name" value="FHA_dom"/>
</dbReference>
<keyword evidence="10" id="KW-0010">Activator</keyword>
<accession>Q094N1</accession>
<dbReference type="Pfam" id="PF02954">
    <property type="entry name" value="HTH_8"/>
    <property type="match status" value="1"/>
</dbReference>
<keyword evidence="6" id="KW-0067">ATP-binding</keyword>
<dbReference type="InterPro" id="IPR002197">
    <property type="entry name" value="HTH_Fis"/>
</dbReference>
<feature type="domain" description="Sigma-54 factor interaction" evidence="14">
    <location>
        <begin position="303"/>
        <end position="532"/>
    </location>
</feature>
<comment type="caution">
    <text evidence="15">The sequence shown here is derived from an EMBL/GenBank/DDBJ whole genome shotgun (WGS) entry which is preliminary data.</text>
</comment>
<name>Q094N1_STIAD</name>
<dbReference type="CDD" id="cd00009">
    <property type="entry name" value="AAA"/>
    <property type="match status" value="1"/>
</dbReference>
<keyword evidence="2" id="KW-0963">Cytoplasm</keyword>
<dbReference type="PROSITE" id="PS00676">
    <property type="entry name" value="SIGMA54_INTERACT_2"/>
    <property type="match status" value="1"/>
</dbReference>
<feature type="compositionally biased region" description="Basic and acidic residues" evidence="12">
    <location>
        <begin position="555"/>
        <end position="567"/>
    </location>
</feature>
<dbReference type="Gene3D" id="2.60.200.20">
    <property type="match status" value="1"/>
</dbReference>
<evidence type="ECO:0000313" key="16">
    <source>
        <dbReference type="Proteomes" id="UP000032702"/>
    </source>
</evidence>
<keyword evidence="4" id="KW-0597">Phosphoprotein</keyword>
<evidence type="ECO:0000256" key="9">
    <source>
        <dbReference type="ARBA" id="ARBA00023125"/>
    </source>
</evidence>
<dbReference type="EMBL" id="AAMD01000038">
    <property type="protein sequence ID" value="EAU67215.1"/>
    <property type="molecule type" value="Genomic_DNA"/>
</dbReference>
<dbReference type="InterPro" id="IPR002078">
    <property type="entry name" value="Sigma_54_int"/>
</dbReference>
<dbReference type="Pfam" id="PF00158">
    <property type="entry name" value="Sigma54_activat"/>
    <property type="match status" value="1"/>
</dbReference>
<keyword evidence="8" id="KW-0805">Transcription regulation</keyword>
<dbReference type="InterPro" id="IPR003593">
    <property type="entry name" value="AAA+_ATPase"/>
</dbReference>
<keyword evidence="3" id="KW-0678">Repressor</keyword>